<dbReference type="EMBL" id="UGRS01000001">
    <property type="protein sequence ID" value="SUA36740.1"/>
    <property type="molecule type" value="Genomic_DNA"/>
</dbReference>
<evidence type="ECO:0000313" key="2">
    <source>
        <dbReference type="EMBL" id="SNU80618.1"/>
    </source>
</evidence>
<keyword evidence="1" id="KW-0812">Transmembrane</keyword>
<evidence type="ECO:0008006" key="6">
    <source>
        <dbReference type="Google" id="ProtNLM"/>
    </source>
</evidence>
<keyword evidence="1" id="KW-1133">Transmembrane helix</keyword>
<dbReference type="KEGG" id="nzo:SAMEA4504057_2153"/>
<name>A0A378WH60_9NEIS</name>
<feature type="transmembrane region" description="Helical" evidence="1">
    <location>
        <begin position="96"/>
        <end position="112"/>
    </location>
</feature>
<sequence length="129" mass="14415">MKRPMFVTVFAYFLIIMSLLSVLVMTVSRSHPDVQEVIRHMPLLVGINVADGWGAVINIVVGVAMLQALNWGRWLYVLCGVAGIVFNLTVSPEQPMLLYGSVLFICIVYFLFRSRTHFYFQTSGGIGNA</sequence>
<evidence type="ECO:0000313" key="5">
    <source>
        <dbReference type="Proteomes" id="UP000254055"/>
    </source>
</evidence>
<evidence type="ECO:0000256" key="1">
    <source>
        <dbReference type="SAM" id="Phobius"/>
    </source>
</evidence>
<dbReference type="Proteomes" id="UP000254055">
    <property type="component" value="Unassembled WGS sequence"/>
</dbReference>
<proteinExistence type="predicted"/>
<keyword evidence="1" id="KW-0472">Membrane</keyword>
<protein>
    <recommendedName>
        <fullName evidence="6">Integral membrane protein</fullName>
    </recommendedName>
</protein>
<feature type="transmembrane region" description="Helical" evidence="1">
    <location>
        <begin position="73"/>
        <end position="90"/>
    </location>
</feature>
<reference evidence="3 5" key="2">
    <citation type="submission" date="2018-06" db="EMBL/GenBank/DDBJ databases">
        <authorList>
            <consortium name="Pathogen Informatics"/>
            <person name="Doyle S."/>
        </authorList>
    </citation>
    <scope>NUCLEOTIDE SEQUENCE [LARGE SCALE GENOMIC DNA]</scope>
    <source>
        <strain evidence="3 5">NCTC12229</strain>
    </source>
</reference>
<dbReference type="Proteomes" id="UP000215033">
    <property type="component" value="Chromosome 1"/>
</dbReference>
<dbReference type="AlphaFoldDB" id="A0A378WH60"/>
<accession>A0A378WH60</accession>
<feature type="transmembrane region" description="Helical" evidence="1">
    <location>
        <begin position="42"/>
        <end position="66"/>
    </location>
</feature>
<reference evidence="2 4" key="1">
    <citation type="submission" date="2017-06" db="EMBL/GenBank/DDBJ databases">
        <authorList>
            <consortium name="Pathogen Informatics"/>
        </authorList>
    </citation>
    <scope>NUCLEOTIDE SEQUENCE [LARGE SCALE GENOMIC DNA]</scope>
    <source>
        <strain evidence="2 4">NCTC12230</strain>
    </source>
</reference>
<dbReference type="EMBL" id="LT906434">
    <property type="protein sequence ID" value="SNU80618.1"/>
    <property type="molecule type" value="Genomic_DNA"/>
</dbReference>
<evidence type="ECO:0000313" key="4">
    <source>
        <dbReference type="Proteomes" id="UP000215033"/>
    </source>
</evidence>
<gene>
    <name evidence="3" type="ORF">NCTC12229_01169</name>
    <name evidence="2" type="ORF">SAMEA4504057_02153</name>
</gene>
<evidence type="ECO:0000313" key="3">
    <source>
        <dbReference type="EMBL" id="SUA36740.1"/>
    </source>
</evidence>
<organism evidence="3 5">
    <name type="scientific">Neisseria zoodegmatis</name>
    <dbReference type="NCBI Taxonomy" id="326523"/>
    <lineage>
        <taxon>Bacteria</taxon>
        <taxon>Pseudomonadati</taxon>
        <taxon>Pseudomonadota</taxon>
        <taxon>Betaproteobacteria</taxon>
        <taxon>Neisseriales</taxon>
        <taxon>Neisseriaceae</taxon>
        <taxon>Neisseria</taxon>
    </lineage>
</organism>